<protein>
    <submittedName>
        <fullName evidence="2">GNAT family N-acetyltransferase</fullName>
    </submittedName>
</protein>
<evidence type="ECO:0000259" key="1">
    <source>
        <dbReference type="PROSITE" id="PS51186"/>
    </source>
</evidence>
<dbReference type="AlphaFoldDB" id="A0A2A2GGI6"/>
<organism evidence="2 3">
    <name type="scientific">Paracoccus salipaludis</name>
    <dbReference type="NCBI Taxonomy" id="2032623"/>
    <lineage>
        <taxon>Bacteria</taxon>
        <taxon>Pseudomonadati</taxon>
        <taxon>Pseudomonadota</taxon>
        <taxon>Alphaproteobacteria</taxon>
        <taxon>Rhodobacterales</taxon>
        <taxon>Paracoccaceae</taxon>
        <taxon>Paracoccus</taxon>
    </lineage>
</organism>
<dbReference type="GO" id="GO:0008999">
    <property type="term" value="F:protein-N-terminal-alanine acetyltransferase activity"/>
    <property type="evidence" value="ECO:0007669"/>
    <property type="project" value="TreeGrafter"/>
</dbReference>
<dbReference type="FunFam" id="3.40.630.30:FF:000047">
    <property type="entry name" value="Acetyltransferase, GNAT family"/>
    <property type="match status" value="1"/>
</dbReference>
<proteinExistence type="predicted"/>
<dbReference type="InterPro" id="IPR051908">
    <property type="entry name" value="Ribosomal_N-acetyltransferase"/>
</dbReference>
<dbReference type="OrthoDB" id="5295305at2"/>
<keyword evidence="2" id="KW-0808">Transferase</keyword>
<reference evidence="2 3" key="1">
    <citation type="submission" date="2017-09" db="EMBL/GenBank/DDBJ databases">
        <title>Paracoccus alkalisoli sp. nov., isolated from saline alkaline soil.</title>
        <authorList>
            <person name="Dong X."/>
            <person name="Zhang G."/>
        </authorList>
    </citation>
    <scope>NUCLEOTIDE SEQUENCE [LARGE SCALE GENOMIC DNA]</scope>
    <source>
        <strain evidence="2 3">WN007</strain>
    </source>
</reference>
<feature type="domain" description="N-acetyltransferase" evidence="1">
    <location>
        <begin position="34"/>
        <end position="178"/>
    </location>
</feature>
<comment type="caution">
    <text evidence="2">The sequence shown here is derived from an EMBL/GenBank/DDBJ whole genome shotgun (WGS) entry which is preliminary data.</text>
</comment>
<dbReference type="RefSeq" id="WP_095641360.1">
    <property type="nucleotide sequence ID" value="NZ_NSJZ01000027.1"/>
</dbReference>
<sequence length="220" mass="25437">MDLADWSARPRPARAPLEGRYVRLEPLEHEHADTLYQAASAEGAEDRFRWLFESAPQNRAEFDAWMAHASASTDPLFFAVIDKETGRAEGRQALMRIDQAHGVIEIGNIMWGPALQQTRMATEALFLFADHIFALGYRRFEWKCNDMNAPSKRAALRFGFRPEGVFRQHMVVKSANRDTAWFAMTDQDWQHLRPTYETWLSSDNFDTGGRQVRKLEECRL</sequence>
<name>A0A2A2GGI6_9RHOB</name>
<dbReference type="Pfam" id="PF13302">
    <property type="entry name" value="Acetyltransf_3"/>
    <property type="match status" value="1"/>
</dbReference>
<keyword evidence="3" id="KW-1185">Reference proteome</keyword>
<evidence type="ECO:0000313" key="3">
    <source>
        <dbReference type="Proteomes" id="UP000218023"/>
    </source>
</evidence>
<accession>A0A2A2GGI6</accession>
<dbReference type="PANTHER" id="PTHR43441">
    <property type="entry name" value="RIBOSOMAL-PROTEIN-SERINE ACETYLTRANSFERASE"/>
    <property type="match status" value="1"/>
</dbReference>
<dbReference type="SUPFAM" id="SSF55729">
    <property type="entry name" value="Acyl-CoA N-acyltransferases (Nat)"/>
    <property type="match status" value="1"/>
</dbReference>
<dbReference type="InterPro" id="IPR000182">
    <property type="entry name" value="GNAT_dom"/>
</dbReference>
<evidence type="ECO:0000313" key="2">
    <source>
        <dbReference type="EMBL" id="PAU95975.1"/>
    </source>
</evidence>
<dbReference type="PANTHER" id="PTHR43441:SF2">
    <property type="entry name" value="FAMILY ACETYLTRANSFERASE, PUTATIVE (AFU_ORTHOLOGUE AFUA_7G00850)-RELATED"/>
    <property type="match status" value="1"/>
</dbReference>
<dbReference type="EMBL" id="NSJZ01000027">
    <property type="protein sequence ID" value="PAU95975.1"/>
    <property type="molecule type" value="Genomic_DNA"/>
</dbReference>
<dbReference type="Gene3D" id="3.40.630.30">
    <property type="match status" value="1"/>
</dbReference>
<gene>
    <name evidence="2" type="ORF">CK240_16210</name>
</gene>
<dbReference type="InterPro" id="IPR016181">
    <property type="entry name" value="Acyl_CoA_acyltransferase"/>
</dbReference>
<dbReference type="PROSITE" id="PS51186">
    <property type="entry name" value="GNAT"/>
    <property type="match status" value="1"/>
</dbReference>
<dbReference type="GO" id="GO:1990189">
    <property type="term" value="F:protein N-terminal-serine acetyltransferase activity"/>
    <property type="evidence" value="ECO:0007669"/>
    <property type="project" value="TreeGrafter"/>
</dbReference>
<dbReference type="Proteomes" id="UP000218023">
    <property type="component" value="Unassembled WGS sequence"/>
</dbReference>